<keyword evidence="1" id="KW-0812">Transmembrane</keyword>
<dbReference type="STRING" id="29448.QU41_32905"/>
<dbReference type="RefSeq" id="WP_069276820.1">
    <property type="nucleotide sequence ID" value="NZ_JAFICZ010000001.1"/>
</dbReference>
<keyword evidence="1" id="KW-0472">Membrane</keyword>
<keyword evidence="1" id="KW-1133">Transmembrane helix</keyword>
<protein>
    <submittedName>
        <fullName evidence="2">Uncharacterized protein</fullName>
    </submittedName>
</protein>
<dbReference type="eggNOG" id="ENOG5032CZ2">
    <property type="taxonomic scope" value="Bacteria"/>
</dbReference>
<dbReference type="EMBL" id="JAFICZ010000001">
    <property type="protein sequence ID" value="MBP1297267.1"/>
    <property type="molecule type" value="Genomic_DNA"/>
</dbReference>
<reference evidence="2" key="1">
    <citation type="submission" date="2021-02" db="EMBL/GenBank/DDBJ databases">
        <title>Genomic Encyclopedia of Type Strains, Phase IV (KMG-V): Genome sequencing to study the core and pangenomes of soil and plant-associated prokaryotes.</title>
        <authorList>
            <person name="Whitman W."/>
        </authorList>
    </citation>
    <scope>NUCLEOTIDE SEQUENCE</scope>
    <source>
        <strain evidence="2">USDA 406</strain>
    </source>
</reference>
<proteinExistence type="predicted"/>
<organism evidence="2 3">
    <name type="scientific">Bradyrhizobium elkanii</name>
    <dbReference type="NCBI Taxonomy" id="29448"/>
    <lineage>
        <taxon>Bacteria</taxon>
        <taxon>Pseudomonadati</taxon>
        <taxon>Pseudomonadota</taxon>
        <taxon>Alphaproteobacteria</taxon>
        <taxon>Hyphomicrobiales</taxon>
        <taxon>Nitrobacteraceae</taxon>
        <taxon>Bradyrhizobium</taxon>
    </lineage>
</organism>
<name>A0A1E3ESZ9_BRAEL</name>
<comment type="caution">
    <text evidence="2">The sequence shown here is derived from an EMBL/GenBank/DDBJ whole genome shotgun (WGS) entry which is preliminary data.</text>
</comment>
<evidence type="ECO:0000313" key="2">
    <source>
        <dbReference type="EMBL" id="MBP1297267.1"/>
    </source>
</evidence>
<feature type="transmembrane region" description="Helical" evidence="1">
    <location>
        <begin position="53"/>
        <end position="70"/>
    </location>
</feature>
<dbReference type="Proteomes" id="UP000673383">
    <property type="component" value="Unassembled WGS sequence"/>
</dbReference>
<sequence>MRGFQVLANGQENKAGRGAAMKAWRTIALHTAVAAGFMFVLQRYGLSATLESSLLWAIVFGGCAAGLAYSQANR</sequence>
<dbReference type="AlphaFoldDB" id="A0A1E3ESZ9"/>
<evidence type="ECO:0000256" key="1">
    <source>
        <dbReference type="SAM" id="Phobius"/>
    </source>
</evidence>
<gene>
    <name evidence="2" type="ORF">JOH49_007020</name>
</gene>
<accession>A0A1E3ESZ9</accession>
<dbReference type="OrthoDB" id="8244271at2"/>
<feature type="transmembrane region" description="Helical" evidence="1">
    <location>
        <begin position="23"/>
        <end position="41"/>
    </location>
</feature>
<evidence type="ECO:0000313" key="3">
    <source>
        <dbReference type="Proteomes" id="UP000673383"/>
    </source>
</evidence>